<gene>
    <name evidence="1" type="ORF">C672_1870</name>
</gene>
<dbReference type="Proteomes" id="UP000015688">
    <property type="component" value="Unassembled WGS sequence"/>
</dbReference>
<organism evidence="1 2">
    <name type="scientific">Paraclostridium bifermentans ATCC 638 = DSM 14991</name>
    <dbReference type="NCBI Taxonomy" id="1233171"/>
    <lineage>
        <taxon>Bacteria</taxon>
        <taxon>Bacillati</taxon>
        <taxon>Bacillota</taxon>
        <taxon>Clostridia</taxon>
        <taxon>Peptostreptococcales</taxon>
        <taxon>Peptostreptococcaceae</taxon>
        <taxon>Paraclostridium</taxon>
    </lineage>
</organism>
<sequence>MNLLTSNLDWFEAGEVKGKQVYILSFDIDHDLYLIKFNNYKVFKVNKKSNELILEFSNEDLDNLLNDIEDYCKKNGVKSFYKDADWKRYRLSYRQQEVANKLGVKFKTSGEFNKYLSILKCNNLMNELI</sequence>
<name>T4VQ89_PARBF</name>
<proteinExistence type="predicted"/>
<evidence type="ECO:0000313" key="2">
    <source>
        <dbReference type="Proteomes" id="UP000015688"/>
    </source>
</evidence>
<accession>T4VQ89</accession>
<dbReference type="PATRIC" id="fig|1233171.3.peg.1759"/>
<protein>
    <submittedName>
        <fullName evidence="1">Uncharacterized protein</fullName>
    </submittedName>
</protein>
<reference evidence="1 2" key="1">
    <citation type="submission" date="2013-06" db="EMBL/GenBank/DDBJ databases">
        <authorList>
            <person name="Walk S."/>
            <person name="Aronoff D."/>
            <person name="Young V.Y."/>
            <person name="Marsh J."/>
            <person name="Harrison L."/>
            <person name="Daugherty S.C."/>
            <person name="Shefchek K.A."/>
            <person name="Hine E.E."/>
            <person name="Tallon L.J."/>
            <person name="Sadzewicz L.K."/>
            <person name="Rasko D.A."/>
        </authorList>
    </citation>
    <scope>NUCLEOTIDE SEQUENCE [LARGE SCALE GENOMIC DNA]</scope>
    <source>
        <strain evidence="1 2">ATCC 638</strain>
    </source>
</reference>
<dbReference type="AlphaFoldDB" id="T4VQ89"/>
<comment type="caution">
    <text evidence="1">The sequence shown here is derived from an EMBL/GenBank/DDBJ whole genome shotgun (WGS) entry which is preliminary data.</text>
</comment>
<evidence type="ECO:0000313" key="1">
    <source>
        <dbReference type="EMBL" id="EQK42926.1"/>
    </source>
</evidence>
<dbReference type="EMBL" id="AVNC01000015">
    <property type="protein sequence ID" value="EQK42926.1"/>
    <property type="molecule type" value="Genomic_DNA"/>
</dbReference>